<evidence type="ECO:0000313" key="2">
    <source>
        <dbReference type="Proteomes" id="UP000218267"/>
    </source>
</evidence>
<dbReference type="PROSITE" id="PS51257">
    <property type="entry name" value="PROKAR_LIPOPROTEIN"/>
    <property type="match status" value="1"/>
</dbReference>
<accession>A0A1Y1CLM0</accession>
<dbReference type="AlphaFoldDB" id="A0A1Y1CLM0"/>
<dbReference type="RefSeq" id="WP_096430550.1">
    <property type="nucleotide sequence ID" value="NZ_AP018042.1"/>
</dbReference>
<reference evidence="1 2" key="1">
    <citation type="journal article" date="2018" name="Mar. Genomics">
        <title>Complete genome sequence of Marinifilaceae bacterium strain SPP2, isolated from the Antarctic marine sediment.</title>
        <authorList>
            <person name="Watanabe M."/>
            <person name="Kojima H."/>
            <person name="Fukui M."/>
        </authorList>
    </citation>
    <scope>NUCLEOTIDE SEQUENCE [LARGE SCALE GENOMIC DNA]</scope>
    <source>
        <strain evidence="1 2">SPP2</strain>
    </source>
</reference>
<gene>
    <name evidence="1" type="ORF">ALGA_2991</name>
</gene>
<dbReference type="OrthoDB" id="597123at2"/>
<dbReference type="EMBL" id="AP018042">
    <property type="protein sequence ID" value="BAX81296.1"/>
    <property type="molecule type" value="Genomic_DNA"/>
</dbReference>
<dbReference type="Gene3D" id="1.10.287.1490">
    <property type="match status" value="1"/>
</dbReference>
<reference evidence="2" key="2">
    <citation type="journal article" date="2020" name="Antonie Van Leeuwenhoek">
        <title>Labilibaculum antarcticum sp. nov., a novel facultative anaerobic, psychrotorelant bacterium isolated from marine sediment of Antarctica.</title>
        <authorList>
            <person name="Watanabe M."/>
            <person name="Kojima H."/>
            <person name="Fukui M."/>
        </authorList>
    </citation>
    <scope>NUCLEOTIDE SEQUENCE [LARGE SCALE GENOMIC DNA]</scope>
    <source>
        <strain evidence="2">SPP2</strain>
    </source>
</reference>
<keyword evidence="2" id="KW-1185">Reference proteome</keyword>
<name>A0A1Y1CLM0_9BACT</name>
<dbReference type="Proteomes" id="UP000218267">
    <property type="component" value="Chromosome"/>
</dbReference>
<dbReference type="KEGG" id="mbas:ALGA_2991"/>
<proteinExistence type="predicted"/>
<sequence>MRKLVFALLVLPLFTACNQKELKQLREQNVQLTQMAQEKDSTIDDFVESFDVIAANLAIIKEKENIISVSAGENPSVGEKEQIVTDLGLMRDLLEENKAKLEDLDKKLKNSWYQNSKLNKLVAGLKSQIEAKDISINALSEQIAQLTVEVGSLNGQVTDLNGAVIALNTENDSINKAIAERTANLNTAHYVIGDIKELKQKEVVTSTGGILGIGTTNKLNQKINPDNFNNIDITQTLTIPVVGRKVSLVTSHPSSSYRFEGTDKEIEAITILDPNEFWKASKYLVVAVK</sequence>
<organism evidence="1 2">
    <name type="scientific">Labilibaculum antarcticum</name>
    <dbReference type="NCBI Taxonomy" id="1717717"/>
    <lineage>
        <taxon>Bacteria</taxon>
        <taxon>Pseudomonadati</taxon>
        <taxon>Bacteroidota</taxon>
        <taxon>Bacteroidia</taxon>
        <taxon>Marinilabiliales</taxon>
        <taxon>Marinifilaceae</taxon>
        <taxon>Labilibaculum</taxon>
    </lineage>
</organism>
<evidence type="ECO:0000313" key="1">
    <source>
        <dbReference type="EMBL" id="BAX81296.1"/>
    </source>
</evidence>
<protein>
    <submittedName>
        <fullName evidence="1">Uncharacterized protein</fullName>
    </submittedName>
</protein>